<gene>
    <name evidence="2" type="primary">pppA</name>
    <name evidence="2" type="ORF">NCCP691_37050</name>
</gene>
<dbReference type="Pfam" id="PF13672">
    <property type="entry name" value="PP2C_2"/>
    <property type="match status" value="1"/>
</dbReference>
<keyword evidence="3" id="KW-1185">Reference proteome</keyword>
<dbReference type="InterPro" id="IPR036457">
    <property type="entry name" value="PPM-type-like_dom_sf"/>
</dbReference>
<dbReference type="SMART" id="SM00332">
    <property type="entry name" value="PP2Cc"/>
    <property type="match status" value="1"/>
</dbReference>
<dbReference type="Gene3D" id="3.60.40.10">
    <property type="entry name" value="PPM-type phosphatase domain"/>
    <property type="match status" value="1"/>
</dbReference>
<name>A0ABQ4Q9N6_9BURK</name>
<dbReference type="EMBL" id="BPMK01000019">
    <property type="protein sequence ID" value="GIZ53691.1"/>
    <property type="molecule type" value="Genomic_DNA"/>
</dbReference>
<comment type="caution">
    <text evidence="2">The sequence shown here is derived from an EMBL/GenBank/DDBJ whole genome shotgun (WGS) entry which is preliminary data.</text>
</comment>
<accession>A0ABQ4Q9N6</accession>
<dbReference type="SMART" id="SM00331">
    <property type="entry name" value="PP2C_SIG"/>
    <property type="match status" value="1"/>
</dbReference>
<dbReference type="InterPro" id="IPR001932">
    <property type="entry name" value="PPM-type_phosphatase-like_dom"/>
</dbReference>
<dbReference type="InterPro" id="IPR015655">
    <property type="entry name" value="PP2C"/>
</dbReference>
<dbReference type="RefSeq" id="WP_220810101.1">
    <property type="nucleotide sequence ID" value="NZ_BPMK01000019.1"/>
</dbReference>
<reference evidence="2 3" key="1">
    <citation type="journal article" date="2022" name="Int. J. Syst. Evol. Microbiol.">
        <title>Noviherbaspirillum aridicola sp. nov., isolated from an arid soil in Pakistan.</title>
        <authorList>
            <person name="Khan I.U."/>
            <person name="Saqib M."/>
            <person name="Amin A."/>
            <person name="Hussain F."/>
            <person name="Li L."/>
            <person name="Liu Y.H."/>
            <person name="Fang B.Z."/>
            <person name="Ahmed I."/>
            <person name="Li W.J."/>
        </authorList>
    </citation>
    <scope>NUCLEOTIDE SEQUENCE [LARGE SCALE GENOMIC DNA]</scope>
    <source>
        <strain evidence="2 3">NCCP-691</strain>
    </source>
</reference>
<proteinExistence type="predicted"/>
<evidence type="ECO:0000313" key="2">
    <source>
        <dbReference type="EMBL" id="GIZ53691.1"/>
    </source>
</evidence>
<dbReference type="CDD" id="cd00143">
    <property type="entry name" value="PP2Cc"/>
    <property type="match status" value="1"/>
</dbReference>
<dbReference type="PROSITE" id="PS51746">
    <property type="entry name" value="PPM_2"/>
    <property type="match status" value="1"/>
</dbReference>
<dbReference type="PANTHER" id="PTHR47992">
    <property type="entry name" value="PROTEIN PHOSPHATASE"/>
    <property type="match status" value="1"/>
</dbReference>
<organism evidence="2 3">
    <name type="scientific">Noviherbaspirillum aridicola</name>
    <dbReference type="NCBI Taxonomy" id="2849687"/>
    <lineage>
        <taxon>Bacteria</taxon>
        <taxon>Pseudomonadati</taxon>
        <taxon>Pseudomonadota</taxon>
        <taxon>Betaproteobacteria</taxon>
        <taxon>Burkholderiales</taxon>
        <taxon>Oxalobacteraceae</taxon>
        <taxon>Noviherbaspirillum</taxon>
    </lineage>
</organism>
<feature type="domain" description="PPM-type phosphatase" evidence="1">
    <location>
        <begin position="10"/>
        <end position="241"/>
    </location>
</feature>
<dbReference type="Proteomes" id="UP000887222">
    <property type="component" value="Unassembled WGS sequence"/>
</dbReference>
<evidence type="ECO:0000259" key="1">
    <source>
        <dbReference type="PROSITE" id="PS51746"/>
    </source>
</evidence>
<sequence>MTDALQFQWTSASCSHVGLVRELNEDACLDLAEHGLWAVADGMGGHTLGDLASRLVVESLRQMPPAPSLERFMVDARDRLQTVNRQLRAEAAARNVRIIGSTAVVLLAHGRRCGYLWAGDSRIYLYRGGELRRLTRDHSQLEELRARGGFGGDAALAQVARNLITRAVGVADSLELDEDTLALQDGDMFLLCSDGLSNEVSETEIGDALGGGNCAQAAGELLDLALRRGGRDNISVVATRARDLFGSEQTVLNPGFGEASRPA</sequence>
<evidence type="ECO:0000313" key="3">
    <source>
        <dbReference type="Proteomes" id="UP000887222"/>
    </source>
</evidence>
<protein>
    <submittedName>
        <fullName evidence="2">Serine/threonine protein phosphatase</fullName>
    </submittedName>
</protein>
<dbReference type="SUPFAM" id="SSF81606">
    <property type="entry name" value="PP2C-like"/>
    <property type="match status" value="1"/>
</dbReference>